<dbReference type="InterPro" id="IPR035979">
    <property type="entry name" value="RBD_domain_sf"/>
</dbReference>
<dbReference type="AlphaFoldDB" id="J3L4F5"/>
<name>J3L4F5_ORYBR</name>
<dbReference type="GO" id="GO:0003723">
    <property type="term" value="F:RNA binding"/>
    <property type="evidence" value="ECO:0007669"/>
    <property type="project" value="UniProtKB-UniRule"/>
</dbReference>
<organism evidence="4">
    <name type="scientific">Oryza brachyantha</name>
    <name type="common">malo sina</name>
    <dbReference type="NCBI Taxonomy" id="4533"/>
    <lineage>
        <taxon>Eukaryota</taxon>
        <taxon>Viridiplantae</taxon>
        <taxon>Streptophyta</taxon>
        <taxon>Embryophyta</taxon>
        <taxon>Tracheophyta</taxon>
        <taxon>Spermatophyta</taxon>
        <taxon>Magnoliopsida</taxon>
        <taxon>Liliopsida</taxon>
        <taxon>Poales</taxon>
        <taxon>Poaceae</taxon>
        <taxon>BOP clade</taxon>
        <taxon>Oryzoideae</taxon>
        <taxon>Oryzeae</taxon>
        <taxon>Oryzinae</taxon>
        <taxon>Oryza</taxon>
    </lineage>
</organism>
<dbReference type="Proteomes" id="UP000006038">
    <property type="component" value="Chromosome 1"/>
</dbReference>
<reference evidence="4" key="2">
    <citation type="submission" date="2013-04" db="UniProtKB">
        <authorList>
            <consortium name="EnsemblPlants"/>
        </authorList>
    </citation>
    <scope>IDENTIFICATION</scope>
</reference>
<dbReference type="Gene3D" id="3.30.70.330">
    <property type="match status" value="2"/>
</dbReference>
<reference evidence="4" key="1">
    <citation type="journal article" date="2013" name="Nat. Commun.">
        <title>Whole-genome sequencing of Oryza brachyantha reveals mechanisms underlying Oryza genome evolution.</title>
        <authorList>
            <person name="Chen J."/>
            <person name="Huang Q."/>
            <person name="Gao D."/>
            <person name="Wang J."/>
            <person name="Lang Y."/>
            <person name="Liu T."/>
            <person name="Li B."/>
            <person name="Bai Z."/>
            <person name="Luis Goicoechea J."/>
            <person name="Liang C."/>
            <person name="Chen C."/>
            <person name="Zhang W."/>
            <person name="Sun S."/>
            <person name="Liao Y."/>
            <person name="Zhang X."/>
            <person name="Yang L."/>
            <person name="Song C."/>
            <person name="Wang M."/>
            <person name="Shi J."/>
            <person name="Liu G."/>
            <person name="Liu J."/>
            <person name="Zhou H."/>
            <person name="Zhou W."/>
            <person name="Yu Q."/>
            <person name="An N."/>
            <person name="Chen Y."/>
            <person name="Cai Q."/>
            <person name="Wang B."/>
            <person name="Liu B."/>
            <person name="Min J."/>
            <person name="Huang Y."/>
            <person name="Wu H."/>
            <person name="Li Z."/>
            <person name="Zhang Y."/>
            <person name="Yin Y."/>
            <person name="Song W."/>
            <person name="Jiang J."/>
            <person name="Jackson S.A."/>
            <person name="Wing R.A."/>
            <person name="Wang J."/>
            <person name="Chen M."/>
        </authorList>
    </citation>
    <scope>NUCLEOTIDE SEQUENCE [LARGE SCALE GENOMIC DNA]</scope>
    <source>
        <strain evidence="4">cv. IRGC 101232</strain>
    </source>
</reference>
<keyword evidence="1 2" id="KW-0694">RNA-binding</keyword>
<dbReference type="STRING" id="4533.J3L4F5"/>
<evidence type="ECO:0000313" key="5">
    <source>
        <dbReference type="Proteomes" id="UP000006038"/>
    </source>
</evidence>
<dbReference type="OMA" id="MHRDENE"/>
<feature type="domain" description="RRM" evidence="3">
    <location>
        <begin position="120"/>
        <end position="197"/>
    </location>
</feature>
<feature type="domain" description="RRM" evidence="3">
    <location>
        <begin position="26"/>
        <end position="105"/>
    </location>
</feature>
<sequence>METAVKEQKGAAGREVIARTKLASHGKLFVGGVPLGTSESELRAHFSRFGKVAFVGTPKDKQTGASRGFAFVQFVSPDDAAAALAAGHQRHVLHGTTMDVKIAEPKSWDGVPPLLSCNKKKIFIGGLAPFVGEQQLTEYFSAFGEVSRAIVVTEIFTNMPRGFGFIEFALESSAARALRRERHRLCGQWVEVRLAMPKHLLAAGAPDQQDAAGSSRLSVLAPPFYPARSAAGFSSSSAAAAANYSTKNAPVIEPVTYVVGDSSNPNIGYEIPGVLMSPDVAEAVAMANYLRGGSWAPPLVAAYYGGGNVKLF</sequence>
<dbReference type="PROSITE" id="PS50102">
    <property type="entry name" value="RRM"/>
    <property type="match status" value="2"/>
</dbReference>
<accession>J3L4F5</accession>
<dbReference type="InterPro" id="IPR052462">
    <property type="entry name" value="SLIRP/GR-RBP-like"/>
</dbReference>
<dbReference type="KEGG" id="obr:102700111"/>
<dbReference type="OrthoDB" id="1875751at2759"/>
<protein>
    <recommendedName>
        <fullName evidence="3">RRM domain-containing protein</fullName>
    </recommendedName>
</protein>
<dbReference type="EnsemblPlants" id="OB01G41110.1">
    <property type="protein sequence ID" value="OB01G41110.1"/>
    <property type="gene ID" value="OB01G41110"/>
</dbReference>
<evidence type="ECO:0000259" key="3">
    <source>
        <dbReference type="PROSITE" id="PS50102"/>
    </source>
</evidence>
<evidence type="ECO:0000256" key="2">
    <source>
        <dbReference type="PROSITE-ProRule" id="PRU00176"/>
    </source>
</evidence>
<dbReference type="Gramene" id="OB01G41110.1">
    <property type="protein sequence ID" value="OB01G41110.1"/>
    <property type="gene ID" value="OB01G41110"/>
</dbReference>
<dbReference type="GeneID" id="102700111"/>
<dbReference type="Pfam" id="PF00076">
    <property type="entry name" value="RRM_1"/>
    <property type="match status" value="2"/>
</dbReference>
<dbReference type="SMART" id="SM00360">
    <property type="entry name" value="RRM"/>
    <property type="match status" value="2"/>
</dbReference>
<keyword evidence="5" id="KW-1185">Reference proteome</keyword>
<dbReference type="HOGENOM" id="CLU_028569_0_0_1"/>
<evidence type="ECO:0000256" key="1">
    <source>
        <dbReference type="ARBA" id="ARBA00022884"/>
    </source>
</evidence>
<dbReference type="PANTHER" id="PTHR48027">
    <property type="entry name" value="HETEROGENEOUS NUCLEAR RIBONUCLEOPROTEIN 87F-RELATED"/>
    <property type="match status" value="1"/>
</dbReference>
<gene>
    <name evidence="4" type="primary">LOC102700111</name>
</gene>
<proteinExistence type="predicted"/>
<dbReference type="InterPro" id="IPR012677">
    <property type="entry name" value="Nucleotide-bd_a/b_plait_sf"/>
</dbReference>
<dbReference type="SUPFAM" id="SSF54928">
    <property type="entry name" value="RNA-binding domain, RBD"/>
    <property type="match status" value="2"/>
</dbReference>
<dbReference type="InterPro" id="IPR000504">
    <property type="entry name" value="RRM_dom"/>
</dbReference>
<dbReference type="eggNOG" id="KOG4205">
    <property type="taxonomic scope" value="Eukaryota"/>
</dbReference>
<dbReference type="RefSeq" id="XP_006646358.1">
    <property type="nucleotide sequence ID" value="XM_006646295.1"/>
</dbReference>
<evidence type="ECO:0000313" key="4">
    <source>
        <dbReference type="EnsemblPlants" id="OB01G41110.1"/>
    </source>
</evidence>